<dbReference type="Pfam" id="PF00881">
    <property type="entry name" value="Nitroreductase"/>
    <property type="match status" value="1"/>
</dbReference>
<name>A0A1E4TD69_9ASCO</name>
<comment type="similarity">
    <text evidence="3">Belongs to the nitroreductase family.</text>
</comment>
<comment type="subcellular location">
    <subcellularLocation>
        <location evidence="2">Cytoplasm</location>
    </subcellularLocation>
    <subcellularLocation>
        <location evidence="1">Nucleus</location>
    </subcellularLocation>
</comment>
<feature type="domain" description="Nitroreductase" evidence="7">
    <location>
        <begin position="11"/>
        <end position="177"/>
    </location>
</feature>
<dbReference type="InterPro" id="IPR000415">
    <property type="entry name" value="Nitroreductase-like"/>
</dbReference>
<evidence type="ECO:0000256" key="2">
    <source>
        <dbReference type="ARBA" id="ARBA00004496"/>
    </source>
</evidence>
<accession>A0A1E4TD69</accession>
<evidence type="ECO:0000256" key="4">
    <source>
        <dbReference type="ARBA" id="ARBA00022490"/>
    </source>
</evidence>
<dbReference type="AlphaFoldDB" id="A0A1E4TD69"/>
<dbReference type="Gene3D" id="3.40.109.10">
    <property type="entry name" value="NADH Oxidase"/>
    <property type="match status" value="1"/>
</dbReference>
<keyword evidence="4" id="KW-0963">Cytoplasm</keyword>
<evidence type="ECO:0000313" key="9">
    <source>
        <dbReference type="Proteomes" id="UP000095023"/>
    </source>
</evidence>
<dbReference type="CDD" id="cd02140">
    <property type="entry name" value="Frm2-like"/>
    <property type="match status" value="1"/>
</dbReference>
<dbReference type="PANTHER" id="PTHR43035">
    <property type="entry name" value="FATTY ACID REPRESSION MUTANT PROTEIN 2-RELATED"/>
    <property type="match status" value="1"/>
</dbReference>
<dbReference type="SUPFAM" id="SSF55469">
    <property type="entry name" value="FMN-dependent nitroreductase-like"/>
    <property type="match status" value="1"/>
</dbReference>
<proteinExistence type="inferred from homology"/>
<dbReference type="GO" id="GO:0005634">
    <property type="term" value="C:nucleus"/>
    <property type="evidence" value="ECO:0007669"/>
    <property type="project" value="UniProtKB-SubCell"/>
</dbReference>
<evidence type="ECO:0000256" key="3">
    <source>
        <dbReference type="ARBA" id="ARBA00007118"/>
    </source>
</evidence>
<dbReference type="OrthoDB" id="2138173at2759"/>
<keyword evidence="6" id="KW-0539">Nucleus</keyword>
<dbReference type="GO" id="GO:0005737">
    <property type="term" value="C:cytoplasm"/>
    <property type="evidence" value="ECO:0007669"/>
    <property type="project" value="UniProtKB-SubCell"/>
</dbReference>
<evidence type="ECO:0000313" key="8">
    <source>
        <dbReference type="EMBL" id="ODV89716.1"/>
    </source>
</evidence>
<gene>
    <name evidence="8" type="ORF">CANCADRAFT_148606</name>
</gene>
<dbReference type="InterPro" id="IPR029479">
    <property type="entry name" value="Nitroreductase"/>
</dbReference>
<dbReference type="FunFam" id="3.40.109.10:FF:000001">
    <property type="entry name" value="Nitroreductase family"/>
    <property type="match status" value="1"/>
</dbReference>
<dbReference type="EMBL" id="KV453843">
    <property type="protein sequence ID" value="ODV89716.1"/>
    <property type="molecule type" value="Genomic_DNA"/>
</dbReference>
<keyword evidence="5" id="KW-0560">Oxidoreductase</keyword>
<evidence type="ECO:0000256" key="1">
    <source>
        <dbReference type="ARBA" id="ARBA00004123"/>
    </source>
</evidence>
<organism evidence="8 9">
    <name type="scientific">Tortispora caseinolytica NRRL Y-17796</name>
    <dbReference type="NCBI Taxonomy" id="767744"/>
    <lineage>
        <taxon>Eukaryota</taxon>
        <taxon>Fungi</taxon>
        <taxon>Dikarya</taxon>
        <taxon>Ascomycota</taxon>
        <taxon>Saccharomycotina</taxon>
        <taxon>Trigonopsidomycetes</taxon>
        <taxon>Trigonopsidales</taxon>
        <taxon>Trigonopsidaceae</taxon>
        <taxon>Tortispora</taxon>
    </lineage>
</organism>
<protein>
    <recommendedName>
        <fullName evidence="7">Nitroreductase domain-containing protein</fullName>
    </recommendedName>
</protein>
<dbReference type="Proteomes" id="UP000095023">
    <property type="component" value="Unassembled WGS sequence"/>
</dbReference>
<keyword evidence="9" id="KW-1185">Reference proteome</keyword>
<evidence type="ECO:0000256" key="5">
    <source>
        <dbReference type="ARBA" id="ARBA00023002"/>
    </source>
</evidence>
<evidence type="ECO:0000256" key="6">
    <source>
        <dbReference type="ARBA" id="ARBA00023242"/>
    </source>
</evidence>
<sequence length="199" mass="22335">MATPFLQTYLKRRTHYALKKESPVPASKIVDVVKDVVKHTPTSFNSQSNRAIVLLGAQHDKLWDQTFELLKPLTTPEQRPNTQAKINGFKNGFGTVLFFEDANSIKKMQEDYPLYAAAFPTFAAHSSGAAHIVTWTALTELGLGCNLQHYNQVIEDYVTKEWNVPENWKLQAQLVFGTPAGEPGEKTFLPIDETVKVSE</sequence>
<dbReference type="PANTHER" id="PTHR43035:SF1">
    <property type="entry name" value="FATTY ACID REPRESSION MUTANT PROTEIN 2-RELATED"/>
    <property type="match status" value="1"/>
</dbReference>
<reference evidence="9" key="1">
    <citation type="submission" date="2016-02" db="EMBL/GenBank/DDBJ databases">
        <title>Comparative genomics of biotechnologically important yeasts.</title>
        <authorList>
            <consortium name="DOE Joint Genome Institute"/>
            <person name="Riley R."/>
            <person name="Haridas S."/>
            <person name="Wolfe K.H."/>
            <person name="Lopes M.R."/>
            <person name="Hittinger C.T."/>
            <person name="Goker M."/>
            <person name="Salamov A."/>
            <person name="Wisecaver J."/>
            <person name="Long T.M."/>
            <person name="Aerts A.L."/>
            <person name="Barry K."/>
            <person name="Choi C."/>
            <person name="Clum A."/>
            <person name="Coughlan A.Y."/>
            <person name="Deshpande S."/>
            <person name="Douglass A.P."/>
            <person name="Hanson S.J."/>
            <person name="Klenk H.-P."/>
            <person name="Labutti K."/>
            <person name="Lapidus A."/>
            <person name="Lindquist E."/>
            <person name="Lipzen A."/>
            <person name="Meier-Kolthoff J.P."/>
            <person name="Ohm R.A."/>
            <person name="Otillar R.P."/>
            <person name="Pangilinan J."/>
            <person name="Peng Y."/>
            <person name="Rokas A."/>
            <person name="Rosa C.A."/>
            <person name="Scheuner C."/>
            <person name="Sibirny A.A."/>
            <person name="Slot J.C."/>
            <person name="Stielow J.B."/>
            <person name="Sun H."/>
            <person name="Kurtzman C.P."/>
            <person name="Blackwell M."/>
            <person name="Jeffries T.W."/>
            <person name="Grigoriev I.V."/>
        </authorList>
    </citation>
    <scope>NUCLEOTIDE SEQUENCE [LARGE SCALE GENOMIC DNA]</scope>
    <source>
        <strain evidence="9">NRRL Y-17796</strain>
    </source>
</reference>
<dbReference type="GO" id="GO:0034599">
    <property type="term" value="P:cellular response to oxidative stress"/>
    <property type="evidence" value="ECO:0007669"/>
    <property type="project" value="InterPro"/>
</dbReference>
<evidence type="ECO:0000259" key="7">
    <source>
        <dbReference type="Pfam" id="PF00881"/>
    </source>
</evidence>
<dbReference type="InterPro" id="IPR033877">
    <property type="entry name" value="Frm2/Hbn1"/>
</dbReference>
<dbReference type="GO" id="GO:0016491">
    <property type="term" value="F:oxidoreductase activity"/>
    <property type="evidence" value="ECO:0007669"/>
    <property type="project" value="UniProtKB-KW"/>
</dbReference>